<feature type="region of interest" description="Disordered" evidence="1">
    <location>
        <begin position="252"/>
        <end position="314"/>
    </location>
</feature>
<dbReference type="Proteomes" id="UP000192596">
    <property type="component" value="Unassembled WGS sequence"/>
</dbReference>
<dbReference type="InterPro" id="IPR011992">
    <property type="entry name" value="EF-hand-dom_pair"/>
</dbReference>
<comment type="caution">
    <text evidence="3">The sequence shown here is derived from an EMBL/GenBank/DDBJ whole genome shotgun (WGS) entry which is preliminary data.</text>
</comment>
<feature type="domain" description="EH" evidence="2">
    <location>
        <begin position="454"/>
        <end position="549"/>
    </location>
</feature>
<dbReference type="InterPro" id="IPR000261">
    <property type="entry name" value="EH_dom"/>
</dbReference>
<feature type="compositionally biased region" description="Polar residues" evidence="1">
    <location>
        <begin position="15"/>
        <end position="27"/>
    </location>
</feature>
<dbReference type="EMBL" id="NAJO01000009">
    <property type="protein sequence ID" value="OQO10225.1"/>
    <property type="molecule type" value="Genomic_DNA"/>
</dbReference>
<feature type="region of interest" description="Disordered" evidence="1">
    <location>
        <begin position="212"/>
        <end position="233"/>
    </location>
</feature>
<dbReference type="SMART" id="SM00027">
    <property type="entry name" value="EH"/>
    <property type="match status" value="1"/>
</dbReference>
<evidence type="ECO:0000256" key="1">
    <source>
        <dbReference type="SAM" id="MobiDB-lite"/>
    </source>
</evidence>
<dbReference type="InParanoid" id="A0A1V8TFS8"/>
<feature type="compositionally biased region" description="Polar residues" evidence="1">
    <location>
        <begin position="81"/>
        <end position="91"/>
    </location>
</feature>
<evidence type="ECO:0000313" key="4">
    <source>
        <dbReference type="Proteomes" id="UP000192596"/>
    </source>
</evidence>
<dbReference type="SUPFAM" id="SSF47473">
    <property type="entry name" value="EF-hand"/>
    <property type="match status" value="1"/>
</dbReference>
<feature type="compositionally biased region" description="Polar residues" evidence="1">
    <location>
        <begin position="43"/>
        <end position="52"/>
    </location>
</feature>
<feature type="compositionally biased region" description="Polar residues" evidence="1">
    <location>
        <begin position="215"/>
        <end position="228"/>
    </location>
</feature>
<organism evidence="3 4">
    <name type="scientific">Cryoendolithus antarcticus</name>
    <dbReference type="NCBI Taxonomy" id="1507870"/>
    <lineage>
        <taxon>Eukaryota</taxon>
        <taxon>Fungi</taxon>
        <taxon>Dikarya</taxon>
        <taxon>Ascomycota</taxon>
        <taxon>Pezizomycotina</taxon>
        <taxon>Dothideomycetes</taxon>
        <taxon>Dothideomycetidae</taxon>
        <taxon>Cladosporiales</taxon>
        <taxon>Cladosporiaceae</taxon>
        <taxon>Cryoendolithus</taxon>
    </lineage>
</organism>
<sequence length="560" mass="60444">MVGSQRVPSRALATADNTQSPHGTTPNAALVGAALAFGRPTLPQRQSQTNVPSRGAVNGAYKAGQSNGAARPVGPAAPLPRQSTGQSLRQVSGSGGTSGTNAAQFQHATQDDGNRNLLGNNVHSRQPVSPPSALGRTIYNPTTGAPAPPAKPRRLAQQNRSSNEPSRDRTDDSFIAPTTSLVHLFESTAIIDEAKPNGKERPISLIAMGIDNAQGRPTRSPTLDGSATSRDESYFSAPEDAVVTPVTVRNQRSSNFTTTLQPPTPTPRKTEFLQSRSPTRPGKTAPIDISNVPRGHPVPSPPPLARSSSVQSGQSITAAYHQMYQRRQTPLTTGDDIANAIVASSLASSRAGSPRKREASLAPPSLRHGLSTSRTSSPVKKGMRHTLRGAESESSESDDEMHPYGKHKRKRHLRKHPNKHHEGDRKRWREAVTERERKRYEGVWAANRGLYCFIAPAESAGLKTVPDIVAAKSALSDQVSSIIVRDIWSRCRLPAYELEAVWDLVASSPHANRLSKEEFVVGIWLVDQRLKGRKLPVKVSPTVWASVRGVEGIKIKKYLG</sequence>
<keyword evidence="4" id="KW-1185">Reference proteome</keyword>
<feature type="compositionally biased region" description="Polar residues" evidence="1">
    <location>
        <begin position="117"/>
        <end position="127"/>
    </location>
</feature>
<name>A0A1V8TFS8_9PEZI</name>
<reference evidence="4" key="1">
    <citation type="submission" date="2017-03" db="EMBL/GenBank/DDBJ databases">
        <title>Genomes of endolithic fungi from Antarctica.</title>
        <authorList>
            <person name="Coleine C."/>
            <person name="Masonjones S."/>
            <person name="Stajich J.E."/>
        </authorList>
    </citation>
    <scope>NUCLEOTIDE SEQUENCE [LARGE SCALE GENOMIC DNA]</scope>
    <source>
        <strain evidence="4">CCFEE 5527</strain>
    </source>
</reference>
<dbReference type="STRING" id="1507870.A0A1V8TFS8"/>
<dbReference type="AlphaFoldDB" id="A0A1V8TFS8"/>
<feature type="region of interest" description="Disordered" evidence="1">
    <location>
        <begin position="346"/>
        <end position="429"/>
    </location>
</feature>
<gene>
    <name evidence="3" type="ORF">B0A48_04582</name>
</gene>
<dbReference type="OrthoDB" id="10045710at2759"/>
<protein>
    <recommendedName>
        <fullName evidence="2">EH domain-containing protein</fullName>
    </recommendedName>
</protein>
<feature type="region of interest" description="Disordered" evidence="1">
    <location>
        <begin position="1"/>
        <end position="173"/>
    </location>
</feature>
<evidence type="ECO:0000313" key="3">
    <source>
        <dbReference type="EMBL" id="OQO10225.1"/>
    </source>
</evidence>
<feature type="compositionally biased region" description="Basic and acidic residues" evidence="1">
    <location>
        <begin position="420"/>
        <end position="429"/>
    </location>
</feature>
<feature type="compositionally biased region" description="Basic residues" evidence="1">
    <location>
        <begin position="404"/>
        <end position="419"/>
    </location>
</feature>
<dbReference type="Gene3D" id="1.10.238.10">
    <property type="entry name" value="EF-hand"/>
    <property type="match status" value="1"/>
</dbReference>
<evidence type="ECO:0000259" key="2">
    <source>
        <dbReference type="SMART" id="SM00027"/>
    </source>
</evidence>
<accession>A0A1V8TFS8</accession>
<proteinExistence type="predicted"/>